<dbReference type="Gene3D" id="3.20.20.80">
    <property type="entry name" value="Glycosidases"/>
    <property type="match status" value="1"/>
</dbReference>
<dbReference type="Gene3D" id="2.60.40.1180">
    <property type="entry name" value="Golgi alpha-mannosidase II"/>
    <property type="match status" value="1"/>
</dbReference>
<dbReference type="Gene3D" id="2.60.40.1760">
    <property type="entry name" value="glycosyl hydrolase (family 31)"/>
    <property type="match status" value="1"/>
</dbReference>
<evidence type="ECO:0000313" key="6">
    <source>
        <dbReference type="EMBL" id="QYO77635.1"/>
    </source>
</evidence>
<name>A0ABX8WFG1_9HYPH</name>
<dbReference type="PANTHER" id="PTHR43863">
    <property type="entry name" value="HYDROLASE, PUTATIVE (AFU_ORTHOLOGUE AFUA_1G03140)-RELATED"/>
    <property type="match status" value="1"/>
</dbReference>
<proteinExistence type="inferred from homology"/>
<gene>
    <name evidence="6" type="ORF">K1X15_03430</name>
</gene>
<dbReference type="InterPro" id="IPR017853">
    <property type="entry name" value="GH"/>
</dbReference>
<dbReference type="PANTHER" id="PTHR43863:SF2">
    <property type="entry name" value="MALTASE-GLUCOAMYLASE"/>
    <property type="match status" value="1"/>
</dbReference>
<evidence type="ECO:0000259" key="5">
    <source>
        <dbReference type="Pfam" id="PF21365"/>
    </source>
</evidence>
<sequence>MTAHSTDPDLSWFFDALDTPGARSEIAQRLQDTDPAATGLAAYLVLSDGRAVPESALTRVANALEQELEGTSNSPCALWLLALWAAVLRLADRQAESARHASLLARVKNHAYVNFTRGGTLMADSHKSGLDYTIILASVPFGLFEPEDLALVAAINEITGSGREMSADDRMLLAWYYGEQGSYAKSRALLTASPGARLTSVVHRTLGKQGQLAENFIRHLPMGNGNRYEPLYEERFPKLVTDTDGVTLFARAAPLDAHRPVVLHLADTILAGALETEGWRFDLPPQPAGTTVHYKFGFAGEAPRDEAFSYTVLANRVAGPVIGVTVEADKITFATAAASCSVSLNHGQPRLRIVPGAGTHTSLAQGEWSLGPARFTLDASDRLQIAIGGAQVGLDHIGWLEDAAGTVVAIEARLRTPPCGIFGLGERYNALDQWGQRVDQYVYNQYKNQGLRTYIPMPVFYTDAGFGLWLATDSYSWFDFGRSAPDTVALGAETDCLDLVLFGGSVNAQITQFIDQTGTPANVPDWALGPWMSSNNWDNQREVEKQLALTREHGIPATVLVIEAWSDEATFYIFNDASYAPRPGSGAFSYADFTFPEWGRWPDPKGMIEALHEEGVKLILWQIPVIKHVASLDHPQKNRDEAHFLERGYGVRHPDGTPLRLPEGWFKDALLMDFTHEEGRKWWFDKRRYLLELGVDGFKTDGGEMVWGQDLLFADGSSGLEQRNRYPGDYISAYYDFAQANGGITFSRAGYTGAQTYPAHWAGDERSTWDAFKRSILAGLSAGMSGIIFWGWDMAGFSGEVPSAELYVRSAQMAAFCPIMQYHAESKAEFNQDRTPWNIAERSGDPRALTLYAFYARLRMALLPYFVAETAHCVASRTPLMRPMLLDHADDPTARSLWDQYRLGRDLLVAPVITEGATDRQVYLPAGRWWHLLEERWYNGGTSVRVDAPLHSIPVFVRDGALVPLAFKGETRIGAPLPAGLVSPDCLALLLVAGGAMSTEIHLQGWHVRVFRAADGTLDIRTTGDGPKLMLVLCDPSNEARLNGAAISLEPKVILSKPMLTVALG</sequence>
<evidence type="ECO:0000259" key="4">
    <source>
        <dbReference type="Pfam" id="PF13802"/>
    </source>
</evidence>
<protein>
    <recommendedName>
        <fullName evidence="8">Glycoside hydrolase family 31 N-terminal domain-containing protein</fullName>
    </recommendedName>
</protein>
<dbReference type="InterPro" id="IPR011013">
    <property type="entry name" value="Gal_mutarotase_sf_dom"/>
</dbReference>
<dbReference type="InterPro" id="IPR013783">
    <property type="entry name" value="Ig-like_fold"/>
</dbReference>
<dbReference type="InterPro" id="IPR013780">
    <property type="entry name" value="Glyco_hydro_b"/>
</dbReference>
<keyword evidence="2" id="KW-0326">Glycosidase</keyword>
<dbReference type="CDD" id="cd06597">
    <property type="entry name" value="GH31_transferase_CtsY"/>
    <property type="match status" value="1"/>
</dbReference>
<feature type="domain" description="Glycoside hydrolase family 31 TIM barrel" evidence="3">
    <location>
        <begin position="520"/>
        <end position="866"/>
    </location>
</feature>
<dbReference type="EMBL" id="CP080590">
    <property type="protein sequence ID" value="QYO77635.1"/>
    <property type="molecule type" value="Genomic_DNA"/>
</dbReference>
<evidence type="ECO:0000259" key="3">
    <source>
        <dbReference type="Pfam" id="PF01055"/>
    </source>
</evidence>
<keyword evidence="7" id="KW-1185">Reference proteome</keyword>
<dbReference type="Proteomes" id="UP000825799">
    <property type="component" value="Chromosome"/>
</dbReference>
<feature type="domain" description="Glycoside hydrolase family 31 N-terminal" evidence="4">
    <location>
        <begin position="420"/>
        <end position="479"/>
    </location>
</feature>
<comment type="similarity">
    <text evidence="1 2">Belongs to the glycosyl hydrolase 31 family.</text>
</comment>
<evidence type="ECO:0008006" key="8">
    <source>
        <dbReference type="Google" id="ProtNLM"/>
    </source>
</evidence>
<reference evidence="6 7" key="1">
    <citation type="submission" date="2021-08" db="EMBL/GenBank/DDBJ databases">
        <title>Devosia salina sp. nov., isolated from the South China Sea sediment.</title>
        <authorList>
            <person name="Zhou Z."/>
        </authorList>
    </citation>
    <scope>NUCLEOTIDE SEQUENCE [LARGE SCALE GENOMIC DNA]</scope>
    <source>
        <strain evidence="6 7">SCS-3</strain>
    </source>
</reference>
<dbReference type="InterPro" id="IPR048395">
    <property type="entry name" value="Glyco_hydro_31_C"/>
</dbReference>
<keyword evidence="2" id="KW-0378">Hydrolase</keyword>
<dbReference type="SUPFAM" id="SSF51445">
    <property type="entry name" value="(Trans)glycosidases"/>
    <property type="match status" value="1"/>
</dbReference>
<accession>A0ABX8WFG1</accession>
<dbReference type="Gene3D" id="2.60.40.10">
    <property type="entry name" value="Immunoglobulins"/>
    <property type="match status" value="1"/>
</dbReference>
<dbReference type="Pfam" id="PF13802">
    <property type="entry name" value="Gal_mutarotas_2"/>
    <property type="match status" value="1"/>
</dbReference>
<feature type="domain" description="Glycosyl hydrolase family 31 C-terminal" evidence="5">
    <location>
        <begin position="878"/>
        <end position="962"/>
    </location>
</feature>
<dbReference type="InterPro" id="IPR000322">
    <property type="entry name" value="Glyco_hydro_31_TIM"/>
</dbReference>
<dbReference type="InterPro" id="IPR025887">
    <property type="entry name" value="Glyco_hydro_31_N_dom"/>
</dbReference>
<dbReference type="InterPro" id="IPR051816">
    <property type="entry name" value="Glycosyl_Hydrolase_31"/>
</dbReference>
<dbReference type="RefSeq" id="WP_220306089.1">
    <property type="nucleotide sequence ID" value="NZ_CP080590.1"/>
</dbReference>
<evidence type="ECO:0000313" key="7">
    <source>
        <dbReference type="Proteomes" id="UP000825799"/>
    </source>
</evidence>
<organism evidence="6 7">
    <name type="scientific">Devosia salina</name>
    <dbReference type="NCBI Taxonomy" id="2860336"/>
    <lineage>
        <taxon>Bacteria</taxon>
        <taxon>Pseudomonadati</taxon>
        <taxon>Pseudomonadota</taxon>
        <taxon>Alphaproteobacteria</taxon>
        <taxon>Hyphomicrobiales</taxon>
        <taxon>Devosiaceae</taxon>
        <taxon>Devosia</taxon>
    </lineage>
</organism>
<dbReference type="Pfam" id="PF21365">
    <property type="entry name" value="Glyco_hydro_31_3rd"/>
    <property type="match status" value="1"/>
</dbReference>
<dbReference type="SUPFAM" id="SSF74650">
    <property type="entry name" value="Galactose mutarotase-like"/>
    <property type="match status" value="1"/>
</dbReference>
<evidence type="ECO:0000256" key="2">
    <source>
        <dbReference type="RuleBase" id="RU361185"/>
    </source>
</evidence>
<dbReference type="CDD" id="cd14752">
    <property type="entry name" value="GH31_N"/>
    <property type="match status" value="1"/>
</dbReference>
<evidence type="ECO:0000256" key="1">
    <source>
        <dbReference type="ARBA" id="ARBA00007806"/>
    </source>
</evidence>
<dbReference type="SUPFAM" id="SSF51011">
    <property type="entry name" value="Glycosyl hydrolase domain"/>
    <property type="match status" value="1"/>
</dbReference>
<dbReference type="Pfam" id="PF01055">
    <property type="entry name" value="Glyco_hydro_31_2nd"/>
    <property type="match status" value="1"/>
</dbReference>